<feature type="transmembrane region" description="Helical" evidence="4">
    <location>
        <begin position="89"/>
        <end position="114"/>
    </location>
</feature>
<keyword evidence="1" id="KW-0805">Transcription regulation</keyword>
<dbReference type="RefSeq" id="WP_111000936.1">
    <property type="nucleotide sequence ID" value="NZ_QKTW01000028.1"/>
</dbReference>
<dbReference type="SMART" id="SM00342">
    <property type="entry name" value="HTH_ARAC"/>
    <property type="match status" value="1"/>
</dbReference>
<dbReference type="GO" id="GO:0043565">
    <property type="term" value="F:sequence-specific DNA binding"/>
    <property type="evidence" value="ECO:0007669"/>
    <property type="project" value="InterPro"/>
</dbReference>
<keyword evidence="2" id="KW-0238">DNA-binding</keyword>
<dbReference type="PROSITE" id="PS01124">
    <property type="entry name" value="HTH_ARAC_FAMILY_2"/>
    <property type="match status" value="1"/>
</dbReference>
<keyword evidence="3" id="KW-0804">Transcription</keyword>
<feature type="domain" description="HTH araC/xylS-type" evidence="5">
    <location>
        <begin position="283"/>
        <end position="393"/>
    </location>
</feature>
<dbReference type="PANTHER" id="PTHR43280:SF29">
    <property type="entry name" value="ARAC-FAMILY TRANSCRIPTIONAL REGULATOR"/>
    <property type="match status" value="1"/>
</dbReference>
<accession>A0A2W2AFF5</accession>
<dbReference type="Proteomes" id="UP000248745">
    <property type="component" value="Unassembled WGS sequence"/>
</dbReference>
<protein>
    <recommendedName>
        <fullName evidence="5">HTH araC/xylS-type domain-containing protein</fullName>
    </recommendedName>
</protein>
<evidence type="ECO:0000313" key="7">
    <source>
        <dbReference type="Proteomes" id="UP000248745"/>
    </source>
</evidence>
<dbReference type="OrthoDB" id="5492415at2"/>
<keyword evidence="4" id="KW-0472">Membrane</keyword>
<name>A0A2W2AFF5_9BACT</name>
<feature type="transmembrane region" description="Helical" evidence="4">
    <location>
        <begin position="162"/>
        <end position="181"/>
    </location>
</feature>
<gene>
    <name evidence="6" type="ORF">DN068_21065</name>
</gene>
<feature type="transmembrane region" description="Helical" evidence="4">
    <location>
        <begin position="58"/>
        <end position="77"/>
    </location>
</feature>
<organism evidence="6 7">
    <name type="scientific">Taibaiella soli</name>
    <dbReference type="NCBI Taxonomy" id="1649169"/>
    <lineage>
        <taxon>Bacteria</taxon>
        <taxon>Pseudomonadati</taxon>
        <taxon>Bacteroidota</taxon>
        <taxon>Chitinophagia</taxon>
        <taxon>Chitinophagales</taxon>
        <taxon>Chitinophagaceae</taxon>
        <taxon>Taibaiella</taxon>
    </lineage>
</organism>
<comment type="caution">
    <text evidence="6">The sequence shown here is derived from an EMBL/GenBank/DDBJ whole genome shotgun (WGS) entry which is preliminary data.</text>
</comment>
<dbReference type="AlphaFoldDB" id="A0A2W2AFF5"/>
<feature type="transmembrane region" description="Helical" evidence="4">
    <location>
        <begin position="193"/>
        <end position="214"/>
    </location>
</feature>
<keyword evidence="4" id="KW-0812">Transmembrane</keyword>
<evidence type="ECO:0000259" key="5">
    <source>
        <dbReference type="PROSITE" id="PS01124"/>
    </source>
</evidence>
<dbReference type="InterPro" id="IPR018060">
    <property type="entry name" value="HTH_AraC"/>
</dbReference>
<proteinExistence type="predicted"/>
<evidence type="ECO:0000256" key="4">
    <source>
        <dbReference type="SAM" id="Phobius"/>
    </source>
</evidence>
<evidence type="ECO:0000256" key="3">
    <source>
        <dbReference type="ARBA" id="ARBA00023163"/>
    </source>
</evidence>
<feature type="transmembrane region" description="Helical" evidence="4">
    <location>
        <begin position="30"/>
        <end position="52"/>
    </location>
</feature>
<dbReference type="Pfam" id="PF12833">
    <property type="entry name" value="HTH_18"/>
    <property type="match status" value="1"/>
</dbReference>
<keyword evidence="7" id="KW-1185">Reference proteome</keyword>
<evidence type="ECO:0000256" key="1">
    <source>
        <dbReference type="ARBA" id="ARBA00023015"/>
    </source>
</evidence>
<reference evidence="6 7" key="1">
    <citation type="submission" date="2018-06" db="EMBL/GenBank/DDBJ databases">
        <title>Mucibacter soli gen. nov., sp. nov., a new member of the family Chitinophagaceae producing mucin.</title>
        <authorList>
            <person name="Kim M.-K."/>
            <person name="Park S."/>
            <person name="Kim T.-S."/>
            <person name="Joung Y."/>
            <person name="Han J.-H."/>
            <person name="Kim S.B."/>
        </authorList>
    </citation>
    <scope>NUCLEOTIDE SEQUENCE [LARGE SCALE GENOMIC DNA]</scope>
    <source>
        <strain evidence="6 7">R1-15</strain>
    </source>
</reference>
<sequence length="410" mass="47111">MNYIIAIGVFQSMIALGIIRASKQKRAADILLLWLTICIFVHLSIKFLIFTVVQCEEIRHSLTTFIGFAYGPLLWMFSKKLKDDRYIPFKHWYVFIPALLAGISYLSIVLYIVVTNKVPHQAIAAYNNTTIWTITINNIIFPLAALYNAKRISNFWEAERRLIYRICALMTIFPFLPFVNARMGEAFSLTPDHVNIIVRSIAYAALLGITLLIFKYRITLQSELIIADEPKAETEPETMYSLRQLQPAPVAIAMTAETEAAHEISETAVQCERKSILTETQQANIMQKLRRQMQEKKLYKDDELTLEKLSASVNISRHHLSEALNQFEHKTFYQFVNEFRVQEIIAALDKCRRQEIIPNILALAMEAGFKSKSSFNLYFKKYTGRTPTEFLKTKQQTTESSSSFNIAFSG</sequence>
<dbReference type="Gene3D" id="1.10.10.60">
    <property type="entry name" value="Homeodomain-like"/>
    <property type="match status" value="2"/>
</dbReference>
<evidence type="ECO:0000313" key="6">
    <source>
        <dbReference type="EMBL" id="PZF70920.1"/>
    </source>
</evidence>
<dbReference type="GO" id="GO:0003700">
    <property type="term" value="F:DNA-binding transcription factor activity"/>
    <property type="evidence" value="ECO:0007669"/>
    <property type="project" value="InterPro"/>
</dbReference>
<dbReference type="InterPro" id="IPR009057">
    <property type="entry name" value="Homeodomain-like_sf"/>
</dbReference>
<dbReference type="SUPFAM" id="SSF46689">
    <property type="entry name" value="Homeodomain-like"/>
    <property type="match status" value="1"/>
</dbReference>
<feature type="transmembrane region" description="Helical" evidence="4">
    <location>
        <begin position="129"/>
        <end position="150"/>
    </location>
</feature>
<keyword evidence="4" id="KW-1133">Transmembrane helix</keyword>
<dbReference type="PANTHER" id="PTHR43280">
    <property type="entry name" value="ARAC-FAMILY TRANSCRIPTIONAL REGULATOR"/>
    <property type="match status" value="1"/>
</dbReference>
<evidence type="ECO:0000256" key="2">
    <source>
        <dbReference type="ARBA" id="ARBA00023125"/>
    </source>
</evidence>
<dbReference type="EMBL" id="QKTW01000028">
    <property type="protein sequence ID" value="PZF70920.1"/>
    <property type="molecule type" value="Genomic_DNA"/>
</dbReference>